<dbReference type="Pfam" id="PF00781">
    <property type="entry name" value="DAGK_cat"/>
    <property type="match status" value="1"/>
</dbReference>
<evidence type="ECO:0000256" key="4">
    <source>
        <dbReference type="ARBA" id="ARBA00022723"/>
    </source>
</evidence>
<protein>
    <submittedName>
        <fullName evidence="13">Diacylglycerol kinase family lipid kinase</fullName>
    </submittedName>
</protein>
<dbReference type="InterPro" id="IPR045540">
    <property type="entry name" value="YegS/DAGK_C"/>
</dbReference>
<dbReference type="GO" id="GO:0046872">
    <property type="term" value="F:metal ion binding"/>
    <property type="evidence" value="ECO:0007669"/>
    <property type="project" value="UniProtKB-KW"/>
</dbReference>
<keyword evidence="5" id="KW-0547">Nucleotide-binding</keyword>
<dbReference type="InterPro" id="IPR001206">
    <property type="entry name" value="Diacylglycerol_kinase_cat_dom"/>
</dbReference>
<keyword evidence="3" id="KW-0808">Transferase</keyword>
<comment type="caution">
    <text evidence="13">The sequence shown here is derived from an EMBL/GenBank/DDBJ whole genome shotgun (WGS) entry which is preliminary data.</text>
</comment>
<evidence type="ECO:0000313" key="13">
    <source>
        <dbReference type="EMBL" id="HHS62104.1"/>
    </source>
</evidence>
<dbReference type="SUPFAM" id="SSF111331">
    <property type="entry name" value="NAD kinase/diacylglycerol kinase-like"/>
    <property type="match status" value="1"/>
</dbReference>
<dbReference type="EMBL" id="DTHJ01000011">
    <property type="protein sequence ID" value="HHS62104.1"/>
    <property type="molecule type" value="Genomic_DNA"/>
</dbReference>
<evidence type="ECO:0000256" key="1">
    <source>
        <dbReference type="ARBA" id="ARBA00001946"/>
    </source>
</evidence>
<keyword evidence="2" id="KW-0444">Lipid biosynthesis</keyword>
<sequence length="312" mass="34426">MFHKAKVIINASAGAYLAGRKLKKIQNYLKDSGCEPYISETQYQSHAKKLAIDGVKDDFDLIISVGGDGTINEIINGIMEAKNFSHKLPALGIISAGTGADLCRTLNIPFDYKKAIEIILKGNLTPIDIGVIKFKLREQSRNRYFANVIDAGLGGNVVRIANHIPKSFGGFLTFLLSSLAGIIVSKPIYLKIYIDGINKDEGKINIIGAANGKYFGGGMKIAPMACINDGYLEVLYVKETNTFKFIKNVLIPVYDARHLFYKNLYHLRARKLKIVSNKVFPVDIDGEEEKAEEIEISIMPRALNIVTPSSNP</sequence>
<evidence type="ECO:0000256" key="7">
    <source>
        <dbReference type="ARBA" id="ARBA00022840"/>
    </source>
</evidence>
<dbReference type="SMART" id="SM00046">
    <property type="entry name" value="DAGKc"/>
    <property type="match status" value="1"/>
</dbReference>
<dbReference type="InterPro" id="IPR005218">
    <property type="entry name" value="Diacylglycerol/lipid_kinase"/>
</dbReference>
<evidence type="ECO:0000256" key="8">
    <source>
        <dbReference type="ARBA" id="ARBA00022842"/>
    </source>
</evidence>
<dbReference type="Gene3D" id="3.40.50.10330">
    <property type="entry name" value="Probable inorganic polyphosphate/atp-NAD kinase, domain 1"/>
    <property type="match status" value="1"/>
</dbReference>
<feature type="domain" description="DAGKc" evidence="12">
    <location>
        <begin position="1"/>
        <end position="136"/>
    </location>
</feature>
<comment type="cofactor">
    <cofactor evidence="1">
        <name>Mg(2+)</name>
        <dbReference type="ChEBI" id="CHEBI:18420"/>
    </cofactor>
</comment>
<evidence type="ECO:0000256" key="9">
    <source>
        <dbReference type="ARBA" id="ARBA00023098"/>
    </source>
</evidence>
<dbReference type="PANTHER" id="PTHR12358">
    <property type="entry name" value="SPHINGOSINE KINASE"/>
    <property type="match status" value="1"/>
</dbReference>
<keyword evidence="11" id="KW-1208">Phospholipid metabolism</keyword>
<dbReference type="GO" id="GO:0005524">
    <property type="term" value="F:ATP binding"/>
    <property type="evidence" value="ECO:0007669"/>
    <property type="project" value="UniProtKB-KW"/>
</dbReference>
<dbReference type="Gene3D" id="2.60.200.40">
    <property type="match status" value="1"/>
</dbReference>
<evidence type="ECO:0000256" key="3">
    <source>
        <dbReference type="ARBA" id="ARBA00022679"/>
    </source>
</evidence>
<accession>A0A7C6EFV5</accession>
<dbReference type="Pfam" id="PF19279">
    <property type="entry name" value="YegS_C"/>
    <property type="match status" value="1"/>
</dbReference>
<dbReference type="GO" id="GO:0005886">
    <property type="term" value="C:plasma membrane"/>
    <property type="evidence" value="ECO:0007669"/>
    <property type="project" value="TreeGrafter"/>
</dbReference>
<evidence type="ECO:0000259" key="12">
    <source>
        <dbReference type="PROSITE" id="PS50146"/>
    </source>
</evidence>
<keyword evidence="6 13" id="KW-0418">Kinase</keyword>
<dbReference type="AlphaFoldDB" id="A0A7C6EFV5"/>
<dbReference type="InterPro" id="IPR050187">
    <property type="entry name" value="Lipid_Phosphate_FormReg"/>
</dbReference>
<keyword evidence="10" id="KW-0594">Phospholipid biosynthesis</keyword>
<dbReference type="NCBIfam" id="TIGR00147">
    <property type="entry name" value="YegS/Rv2252/BmrU family lipid kinase"/>
    <property type="match status" value="1"/>
</dbReference>
<proteinExistence type="predicted"/>
<name>A0A7C6EFV5_UNCW3</name>
<evidence type="ECO:0000256" key="5">
    <source>
        <dbReference type="ARBA" id="ARBA00022741"/>
    </source>
</evidence>
<evidence type="ECO:0000256" key="6">
    <source>
        <dbReference type="ARBA" id="ARBA00022777"/>
    </source>
</evidence>
<dbReference type="PROSITE" id="PS50146">
    <property type="entry name" value="DAGK"/>
    <property type="match status" value="1"/>
</dbReference>
<evidence type="ECO:0000256" key="11">
    <source>
        <dbReference type="ARBA" id="ARBA00023264"/>
    </source>
</evidence>
<dbReference type="GO" id="GO:0008654">
    <property type="term" value="P:phospholipid biosynthetic process"/>
    <property type="evidence" value="ECO:0007669"/>
    <property type="project" value="UniProtKB-KW"/>
</dbReference>
<dbReference type="GO" id="GO:0016301">
    <property type="term" value="F:kinase activity"/>
    <property type="evidence" value="ECO:0007669"/>
    <property type="project" value="UniProtKB-KW"/>
</dbReference>
<reference evidence="13" key="1">
    <citation type="journal article" date="2020" name="mSystems">
        <title>Genome- and Community-Level Interaction Insights into Carbon Utilization and Element Cycling Functions of Hydrothermarchaeota in Hydrothermal Sediment.</title>
        <authorList>
            <person name="Zhou Z."/>
            <person name="Liu Y."/>
            <person name="Xu W."/>
            <person name="Pan J."/>
            <person name="Luo Z.H."/>
            <person name="Li M."/>
        </authorList>
    </citation>
    <scope>NUCLEOTIDE SEQUENCE [LARGE SCALE GENOMIC DNA]</scope>
    <source>
        <strain evidence="13">SpSt-783</strain>
    </source>
</reference>
<organism evidence="13">
    <name type="scientific">candidate division WOR-3 bacterium</name>
    <dbReference type="NCBI Taxonomy" id="2052148"/>
    <lineage>
        <taxon>Bacteria</taxon>
        <taxon>Bacteria division WOR-3</taxon>
    </lineage>
</organism>
<keyword evidence="4" id="KW-0479">Metal-binding</keyword>
<keyword evidence="9" id="KW-0443">Lipid metabolism</keyword>
<evidence type="ECO:0000256" key="2">
    <source>
        <dbReference type="ARBA" id="ARBA00022516"/>
    </source>
</evidence>
<evidence type="ECO:0000256" key="10">
    <source>
        <dbReference type="ARBA" id="ARBA00023209"/>
    </source>
</evidence>
<dbReference type="PANTHER" id="PTHR12358:SF106">
    <property type="entry name" value="LIPID KINASE YEGS"/>
    <property type="match status" value="1"/>
</dbReference>
<dbReference type="InterPro" id="IPR016064">
    <property type="entry name" value="NAD/diacylglycerol_kinase_sf"/>
</dbReference>
<keyword evidence="7" id="KW-0067">ATP-binding</keyword>
<gene>
    <name evidence="13" type="ORF">ENV70_00605</name>
</gene>
<keyword evidence="8" id="KW-0460">Magnesium</keyword>
<dbReference type="InterPro" id="IPR017438">
    <property type="entry name" value="ATP-NAD_kinase_N"/>
</dbReference>